<sequence length="82" mass="9696">MDEKIVLTRQQILSSALKVSKCRSLVKRRFQSLGLKYADSQEVRDRLTKIEKTRFIIWENFVRATISIPYSPWQIPCLSFSF</sequence>
<geneLocation type="plasmid" evidence="1">
    <name>pYZUC2624.1</name>
</geneLocation>
<accession>A0A6D1P284</accession>
<protein>
    <submittedName>
        <fullName evidence="1">Uncharacterized protein</fullName>
    </submittedName>
</protein>
<name>A0A6D1P284_ECOLX</name>
<evidence type="ECO:0000313" key="1">
    <source>
        <dbReference type="EMBL" id="QHJ90817.1"/>
    </source>
</evidence>
<keyword evidence="1" id="KW-0614">Plasmid</keyword>
<proteinExistence type="predicted"/>
<dbReference type="EMBL" id="MK962305">
    <property type="protein sequence ID" value="QHJ90817.1"/>
    <property type="molecule type" value="Genomic_DNA"/>
</dbReference>
<reference evidence="1" key="1">
    <citation type="submission" date="2019-05" db="EMBL/GenBank/DDBJ databases">
        <title>A multi-drug resistance Escherichia coli co-producting mcr-1,mcr-3 and blaCTX-M from swine in china.</title>
        <authorList>
            <person name="Sun D."/>
            <person name="Jiao X."/>
            <person name="Chen X."/>
        </authorList>
    </citation>
    <scope>NUCLEOTIDE SEQUENCE</scope>
    <source>
        <strain evidence="1">YZUC2624</strain>
        <plasmid evidence="1">pYZUC2624.1</plasmid>
    </source>
</reference>
<organism evidence="1">
    <name type="scientific">Escherichia coli</name>
    <dbReference type="NCBI Taxonomy" id="562"/>
    <lineage>
        <taxon>Bacteria</taxon>
        <taxon>Pseudomonadati</taxon>
        <taxon>Pseudomonadota</taxon>
        <taxon>Gammaproteobacteria</taxon>
        <taxon>Enterobacterales</taxon>
        <taxon>Enterobacteriaceae</taxon>
        <taxon>Escherichia</taxon>
    </lineage>
</organism>
<dbReference type="AlphaFoldDB" id="A0A6D1P284"/>